<evidence type="ECO:0000256" key="3">
    <source>
        <dbReference type="SAM" id="MobiDB-lite"/>
    </source>
</evidence>
<name>A0A9D1D4S2_9FIRM</name>
<feature type="region of interest" description="Disordered" evidence="3">
    <location>
        <begin position="111"/>
        <end position="135"/>
    </location>
</feature>
<dbReference type="Pfam" id="PF00188">
    <property type="entry name" value="CAP"/>
    <property type="match status" value="1"/>
</dbReference>
<dbReference type="SUPFAM" id="SSF69360">
    <property type="entry name" value="Cell wall binding repeat"/>
    <property type="match status" value="2"/>
</dbReference>
<sequence>MKKLAVLGLAAALSVSWTVPVLAGQWIQDVNRAENSGGISNWWYRNDDGSYPAGGWYWIDGNGDGQAESYRFDGGGWMYASTTVDGYAVDESGAWLENGVAARRDVTPGFAGTQIDGSGTGNGASAGNGASSQENAGVRNQWINDGYGRRYYDAGGKLSTGWKRISGNRYYFDESGYALTGLQEIEGSEYYFYEDGELAETTVHASEDGVYYVVDKEEHYIVDVIDEEDWSEYRREADRDSVEVSEITDENRNQESGYQDDADSDEEGWDDAYAMECFDLINEEREERGLDPLELNEDIMEACQIRAEELPELFSHTRPDGSSCFTALEEAGIDGYSYVGENIAAGQRTPEAAVDSWMNSSGHKANILNENFTEAAIGCYRDPDSTYRIYWVQLFYRP</sequence>
<evidence type="ECO:0000313" key="7">
    <source>
        <dbReference type="Proteomes" id="UP000824250"/>
    </source>
</evidence>
<evidence type="ECO:0000259" key="5">
    <source>
        <dbReference type="Pfam" id="PF00188"/>
    </source>
</evidence>
<organism evidence="6 7">
    <name type="scientific">Candidatus Copromonas faecavium</name>
    <name type="common">nom. illeg.</name>
    <dbReference type="NCBI Taxonomy" id="2840740"/>
    <lineage>
        <taxon>Bacteria</taxon>
        <taxon>Bacillati</taxon>
        <taxon>Bacillota</taxon>
        <taxon>Clostridia</taxon>
        <taxon>Lachnospirales</taxon>
        <taxon>Lachnospiraceae</taxon>
        <taxon>Candidatus Copromonas (nom. illeg.)</taxon>
    </lineage>
</organism>
<keyword evidence="1" id="KW-0677">Repeat</keyword>
<dbReference type="Gene3D" id="3.40.33.10">
    <property type="entry name" value="CAP"/>
    <property type="match status" value="1"/>
</dbReference>
<feature type="repeat" description="Cell wall-binding" evidence="2">
    <location>
        <begin position="159"/>
        <end position="178"/>
    </location>
</feature>
<evidence type="ECO:0000256" key="1">
    <source>
        <dbReference type="ARBA" id="ARBA00022737"/>
    </source>
</evidence>
<reference evidence="6" key="2">
    <citation type="journal article" date="2021" name="PeerJ">
        <title>Extensive microbial diversity within the chicken gut microbiome revealed by metagenomics and culture.</title>
        <authorList>
            <person name="Gilroy R."/>
            <person name="Ravi A."/>
            <person name="Getino M."/>
            <person name="Pursley I."/>
            <person name="Horton D.L."/>
            <person name="Alikhan N.F."/>
            <person name="Baker D."/>
            <person name="Gharbi K."/>
            <person name="Hall N."/>
            <person name="Watson M."/>
            <person name="Adriaenssens E.M."/>
            <person name="Foster-Nyarko E."/>
            <person name="Jarju S."/>
            <person name="Secka A."/>
            <person name="Antonio M."/>
            <person name="Oren A."/>
            <person name="Chaudhuri R.R."/>
            <person name="La Ragione R."/>
            <person name="Hildebrand F."/>
            <person name="Pallen M.J."/>
        </authorList>
    </citation>
    <scope>NUCLEOTIDE SEQUENCE</scope>
    <source>
        <strain evidence="6">CHK180-2868</strain>
    </source>
</reference>
<dbReference type="EMBL" id="DVGC01000018">
    <property type="protein sequence ID" value="HIR05012.1"/>
    <property type="molecule type" value="Genomic_DNA"/>
</dbReference>
<dbReference type="PANTHER" id="PTHR31157:SF1">
    <property type="entry name" value="SCP DOMAIN-CONTAINING PROTEIN"/>
    <property type="match status" value="1"/>
</dbReference>
<comment type="caution">
    <text evidence="6">The sequence shown here is derived from an EMBL/GenBank/DDBJ whole genome shotgun (WGS) entry which is preliminary data.</text>
</comment>
<dbReference type="InterPro" id="IPR018337">
    <property type="entry name" value="Cell_wall/Cho-bd_repeat"/>
</dbReference>
<dbReference type="PROSITE" id="PS51170">
    <property type="entry name" value="CW"/>
    <property type="match status" value="1"/>
</dbReference>
<dbReference type="PANTHER" id="PTHR31157">
    <property type="entry name" value="SCP DOMAIN-CONTAINING PROTEIN"/>
    <property type="match status" value="1"/>
</dbReference>
<dbReference type="CDD" id="cd05379">
    <property type="entry name" value="CAP_bacterial"/>
    <property type="match status" value="1"/>
</dbReference>
<gene>
    <name evidence="6" type="ORF">IAB28_03475</name>
</gene>
<evidence type="ECO:0000256" key="4">
    <source>
        <dbReference type="SAM" id="SignalP"/>
    </source>
</evidence>
<dbReference type="InterPro" id="IPR014044">
    <property type="entry name" value="CAP_dom"/>
</dbReference>
<feature type="chain" id="PRO_5038646564" description="SCP domain-containing protein" evidence="4">
    <location>
        <begin position="24"/>
        <end position="398"/>
    </location>
</feature>
<feature type="domain" description="SCP" evidence="5">
    <location>
        <begin position="278"/>
        <end position="395"/>
    </location>
</feature>
<protein>
    <recommendedName>
        <fullName evidence="5">SCP domain-containing protein</fullName>
    </recommendedName>
</protein>
<proteinExistence type="predicted"/>
<dbReference type="AlphaFoldDB" id="A0A9D1D4S2"/>
<feature type="signal peptide" evidence="4">
    <location>
        <begin position="1"/>
        <end position="23"/>
    </location>
</feature>
<feature type="region of interest" description="Disordered" evidence="3">
    <location>
        <begin position="235"/>
        <end position="266"/>
    </location>
</feature>
<evidence type="ECO:0000313" key="6">
    <source>
        <dbReference type="EMBL" id="HIR05012.1"/>
    </source>
</evidence>
<reference evidence="6" key="1">
    <citation type="submission" date="2020-10" db="EMBL/GenBank/DDBJ databases">
        <authorList>
            <person name="Gilroy R."/>
        </authorList>
    </citation>
    <scope>NUCLEOTIDE SEQUENCE</scope>
    <source>
        <strain evidence="6">CHK180-2868</strain>
    </source>
</reference>
<dbReference type="Gene3D" id="2.10.270.10">
    <property type="entry name" value="Cholin Binding"/>
    <property type="match status" value="3"/>
</dbReference>
<accession>A0A9D1D4S2</accession>
<dbReference type="SUPFAM" id="SSF55797">
    <property type="entry name" value="PR-1-like"/>
    <property type="match status" value="1"/>
</dbReference>
<dbReference type="Pfam" id="PF19127">
    <property type="entry name" value="Choline_bind_3"/>
    <property type="match status" value="1"/>
</dbReference>
<evidence type="ECO:0000256" key="2">
    <source>
        <dbReference type="PROSITE-ProRule" id="PRU00591"/>
    </source>
</evidence>
<dbReference type="InterPro" id="IPR035940">
    <property type="entry name" value="CAP_sf"/>
</dbReference>
<keyword evidence="4" id="KW-0732">Signal</keyword>
<dbReference type="Proteomes" id="UP000824250">
    <property type="component" value="Unassembled WGS sequence"/>
</dbReference>